<keyword evidence="1" id="KW-0472">Membrane</keyword>
<reference evidence="2 3" key="1">
    <citation type="submission" date="2015-09" db="EMBL/GenBank/DDBJ databases">
        <title>A metagenomics-based metabolic model of nitrate-dependent anaerobic oxidation of methane by Methanoperedens-like archaea.</title>
        <authorList>
            <person name="Arshad A."/>
            <person name="Speth D.R."/>
            <person name="De Graaf R.M."/>
            <person name="Op Den Camp H.J."/>
            <person name="Jetten M.S."/>
            <person name="Welte C.U."/>
        </authorList>
    </citation>
    <scope>NUCLEOTIDE SEQUENCE [LARGE SCALE GENOMIC DNA]</scope>
</reference>
<evidence type="ECO:0008006" key="4">
    <source>
        <dbReference type="Google" id="ProtNLM"/>
    </source>
</evidence>
<feature type="transmembrane region" description="Helical" evidence="1">
    <location>
        <begin position="123"/>
        <end position="146"/>
    </location>
</feature>
<keyword evidence="1" id="KW-0812">Transmembrane</keyword>
<name>A0A0N8KQL6_9EURY</name>
<dbReference type="Proteomes" id="UP000050360">
    <property type="component" value="Unassembled WGS sequence"/>
</dbReference>
<feature type="transmembrane region" description="Helical" evidence="1">
    <location>
        <begin position="66"/>
        <end position="84"/>
    </location>
</feature>
<sequence length="171" mass="19316">MPGNVHEEKVVGLNIETIKHVPGWCPSVSMMEAGKSVQFDDMTAPDSGRELTYTTAGFWNKYHNRILLNAVVLTLLAMTYYISYGRYDPDNFLAGIIYGLIFGFMIAVILIVGFIAAKTDLRISGIYATLSGFILFVWTQYLEVIYWERKNRKMLIVEKTSFYAVDTGGSK</sequence>
<dbReference type="Pfam" id="PF07895">
    <property type="entry name" value="DUF1673"/>
    <property type="match status" value="1"/>
</dbReference>
<feature type="transmembrane region" description="Helical" evidence="1">
    <location>
        <begin position="96"/>
        <end position="117"/>
    </location>
</feature>
<evidence type="ECO:0000256" key="1">
    <source>
        <dbReference type="SAM" id="Phobius"/>
    </source>
</evidence>
<accession>A0A0N8KQL6</accession>
<dbReference type="AlphaFoldDB" id="A0A0N8KQL6"/>
<keyword evidence="1" id="KW-1133">Transmembrane helix</keyword>
<comment type="caution">
    <text evidence="2">The sequence shown here is derived from an EMBL/GenBank/DDBJ whole genome shotgun (WGS) entry which is preliminary data.</text>
</comment>
<gene>
    <name evidence="2" type="ORF">MPEBLZ_02940</name>
</gene>
<evidence type="ECO:0000313" key="3">
    <source>
        <dbReference type="Proteomes" id="UP000050360"/>
    </source>
</evidence>
<dbReference type="EMBL" id="LKCM01000230">
    <property type="protein sequence ID" value="KPQ42482.1"/>
    <property type="molecule type" value="Genomic_DNA"/>
</dbReference>
<evidence type="ECO:0000313" key="2">
    <source>
        <dbReference type="EMBL" id="KPQ42482.1"/>
    </source>
</evidence>
<organism evidence="2 3">
    <name type="scientific">Candidatus Methanoperedens nitratireducens</name>
    <dbReference type="NCBI Taxonomy" id="1392998"/>
    <lineage>
        <taxon>Archaea</taxon>
        <taxon>Methanobacteriati</taxon>
        <taxon>Methanobacteriota</taxon>
        <taxon>Stenosarchaea group</taxon>
        <taxon>Methanomicrobia</taxon>
        <taxon>Methanosarcinales</taxon>
        <taxon>ANME-2 cluster</taxon>
        <taxon>Candidatus Methanoperedentaceae</taxon>
        <taxon>Candidatus Methanoperedens</taxon>
    </lineage>
</organism>
<proteinExistence type="predicted"/>
<protein>
    <recommendedName>
        <fullName evidence="4">DUF1673 family protein</fullName>
    </recommendedName>
</protein>
<dbReference type="InterPro" id="IPR012874">
    <property type="entry name" value="DUF1673_METspp"/>
</dbReference>